<feature type="region of interest" description="Disordered" evidence="1">
    <location>
        <begin position="1"/>
        <end position="39"/>
    </location>
</feature>
<dbReference type="VEuPathDB" id="FungiDB:ASPSYDRAFT_671660"/>
<dbReference type="EMBL" id="KV878583">
    <property type="protein sequence ID" value="OJJ62855.1"/>
    <property type="molecule type" value="Genomic_DNA"/>
</dbReference>
<proteinExistence type="predicted"/>
<dbReference type="GeneID" id="63766452"/>
<name>A0A1L9TU01_9EURO</name>
<evidence type="ECO:0000313" key="3">
    <source>
        <dbReference type="Proteomes" id="UP000184356"/>
    </source>
</evidence>
<organism evidence="2 3">
    <name type="scientific">Aspergillus sydowii CBS 593.65</name>
    <dbReference type="NCBI Taxonomy" id="1036612"/>
    <lineage>
        <taxon>Eukaryota</taxon>
        <taxon>Fungi</taxon>
        <taxon>Dikarya</taxon>
        <taxon>Ascomycota</taxon>
        <taxon>Pezizomycotina</taxon>
        <taxon>Eurotiomycetes</taxon>
        <taxon>Eurotiomycetidae</taxon>
        <taxon>Eurotiales</taxon>
        <taxon>Aspergillaceae</taxon>
        <taxon>Aspergillus</taxon>
        <taxon>Aspergillus subgen. Nidulantes</taxon>
    </lineage>
</organism>
<evidence type="ECO:0000256" key="1">
    <source>
        <dbReference type="SAM" id="MobiDB-lite"/>
    </source>
</evidence>
<evidence type="ECO:0000313" key="2">
    <source>
        <dbReference type="EMBL" id="OJJ62855.1"/>
    </source>
</evidence>
<feature type="compositionally biased region" description="Basic and acidic residues" evidence="1">
    <location>
        <begin position="12"/>
        <end position="25"/>
    </location>
</feature>
<dbReference type="Proteomes" id="UP000184356">
    <property type="component" value="Unassembled WGS sequence"/>
</dbReference>
<accession>A0A1L9TU01</accession>
<dbReference type="RefSeq" id="XP_040706661.1">
    <property type="nucleotide sequence ID" value="XM_040850379.1"/>
</dbReference>
<protein>
    <submittedName>
        <fullName evidence="2">Uncharacterized protein</fullName>
    </submittedName>
</protein>
<gene>
    <name evidence="2" type="ORF">ASPSYDRAFT_671660</name>
</gene>
<feature type="compositionally biased region" description="Polar residues" evidence="1">
    <location>
        <begin position="1"/>
        <end position="10"/>
    </location>
</feature>
<keyword evidence="3" id="KW-1185">Reference proteome</keyword>
<reference evidence="3" key="1">
    <citation type="journal article" date="2017" name="Genome Biol.">
        <title>Comparative genomics reveals high biological diversity and specific adaptations in the industrially and medically important fungal genus Aspergillus.</title>
        <authorList>
            <person name="de Vries R.P."/>
            <person name="Riley R."/>
            <person name="Wiebenga A."/>
            <person name="Aguilar-Osorio G."/>
            <person name="Amillis S."/>
            <person name="Uchima C.A."/>
            <person name="Anderluh G."/>
            <person name="Asadollahi M."/>
            <person name="Askin M."/>
            <person name="Barry K."/>
            <person name="Battaglia E."/>
            <person name="Bayram O."/>
            <person name="Benocci T."/>
            <person name="Braus-Stromeyer S.A."/>
            <person name="Caldana C."/>
            <person name="Canovas D."/>
            <person name="Cerqueira G.C."/>
            <person name="Chen F."/>
            <person name="Chen W."/>
            <person name="Choi C."/>
            <person name="Clum A."/>
            <person name="Dos Santos R.A."/>
            <person name="Damasio A.R."/>
            <person name="Diallinas G."/>
            <person name="Emri T."/>
            <person name="Fekete E."/>
            <person name="Flipphi M."/>
            <person name="Freyberg S."/>
            <person name="Gallo A."/>
            <person name="Gournas C."/>
            <person name="Habgood R."/>
            <person name="Hainaut M."/>
            <person name="Harispe M.L."/>
            <person name="Henrissat B."/>
            <person name="Hilden K.S."/>
            <person name="Hope R."/>
            <person name="Hossain A."/>
            <person name="Karabika E."/>
            <person name="Karaffa L."/>
            <person name="Karanyi Z."/>
            <person name="Krasevec N."/>
            <person name="Kuo A."/>
            <person name="Kusch H."/>
            <person name="LaButti K."/>
            <person name="Lagendijk E.L."/>
            <person name="Lapidus A."/>
            <person name="Levasseur A."/>
            <person name="Lindquist E."/>
            <person name="Lipzen A."/>
            <person name="Logrieco A.F."/>
            <person name="MacCabe A."/>
            <person name="Maekelae M.R."/>
            <person name="Malavazi I."/>
            <person name="Melin P."/>
            <person name="Meyer V."/>
            <person name="Mielnichuk N."/>
            <person name="Miskei M."/>
            <person name="Molnar A.P."/>
            <person name="Mule G."/>
            <person name="Ngan C.Y."/>
            <person name="Orejas M."/>
            <person name="Orosz E."/>
            <person name="Ouedraogo J.P."/>
            <person name="Overkamp K.M."/>
            <person name="Park H.-S."/>
            <person name="Perrone G."/>
            <person name="Piumi F."/>
            <person name="Punt P.J."/>
            <person name="Ram A.F."/>
            <person name="Ramon A."/>
            <person name="Rauscher S."/>
            <person name="Record E."/>
            <person name="Riano-Pachon D.M."/>
            <person name="Robert V."/>
            <person name="Roehrig J."/>
            <person name="Ruller R."/>
            <person name="Salamov A."/>
            <person name="Salih N.S."/>
            <person name="Samson R.A."/>
            <person name="Sandor E."/>
            <person name="Sanguinetti M."/>
            <person name="Schuetze T."/>
            <person name="Sepcic K."/>
            <person name="Shelest E."/>
            <person name="Sherlock G."/>
            <person name="Sophianopoulou V."/>
            <person name="Squina F.M."/>
            <person name="Sun H."/>
            <person name="Susca A."/>
            <person name="Todd R.B."/>
            <person name="Tsang A."/>
            <person name="Unkles S.E."/>
            <person name="van de Wiele N."/>
            <person name="van Rossen-Uffink D."/>
            <person name="Oliveira J.V."/>
            <person name="Vesth T.C."/>
            <person name="Visser J."/>
            <person name="Yu J.-H."/>
            <person name="Zhou M."/>
            <person name="Andersen M.R."/>
            <person name="Archer D.B."/>
            <person name="Baker S.E."/>
            <person name="Benoit I."/>
            <person name="Brakhage A.A."/>
            <person name="Braus G.H."/>
            <person name="Fischer R."/>
            <person name="Frisvad J.C."/>
            <person name="Goldman G.H."/>
            <person name="Houbraken J."/>
            <person name="Oakley B."/>
            <person name="Pocsi I."/>
            <person name="Scazzocchio C."/>
            <person name="Seiboth B."/>
            <person name="vanKuyk P.A."/>
            <person name="Wortman J."/>
            <person name="Dyer P.S."/>
            <person name="Grigoriev I.V."/>
        </authorList>
    </citation>
    <scope>NUCLEOTIDE SEQUENCE [LARGE SCALE GENOMIC DNA]</scope>
    <source>
        <strain evidence="3">CBS 593.65</strain>
    </source>
</reference>
<sequence>MPALGRSQQAAERVKNRIGKRERPGRSRRRNMGLGPTNSIRKPLRFRVWGPVRSARRQTNRLPTVKFCSKSVVLAMRTKCVGKPHGIWSRIWGSGEPPGVLMTQILGSWRDHRTEGGRKRRRSAVQKAILSGLGCAVLRVNNGLIEVYHGMTYSLGAQFRHSIA</sequence>
<dbReference type="AlphaFoldDB" id="A0A1L9TU01"/>